<dbReference type="EMBL" id="GG657449">
    <property type="protein sequence ID" value="OAT05012.1"/>
    <property type="molecule type" value="Genomic_DNA"/>
</dbReference>
<dbReference type="VEuPathDB" id="FungiDB:BDBG_01471"/>
<evidence type="ECO:0000313" key="1">
    <source>
        <dbReference type="EMBL" id="OAT05011.1"/>
    </source>
</evidence>
<dbReference type="RefSeq" id="XP_002628563.1">
    <property type="nucleotide sequence ID" value="XM_002628517.2"/>
</dbReference>
<proteinExistence type="predicted"/>
<dbReference type="EMBL" id="GG657449">
    <property type="protein sequence ID" value="OAT05011.1"/>
    <property type="molecule type" value="Genomic_DNA"/>
</dbReference>
<evidence type="ECO:0000313" key="2">
    <source>
        <dbReference type="Proteomes" id="UP000002038"/>
    </source>
</evidence>
<reference evidence="1" key="1">
    <citation type="submission" date="2009-02" db="EMBL/GenBank/DDBJ databases">
        <title>The Genome Sequence of Blastomyces dermatitidis strain SLH14081.</title>
        <authorList>
            <consortium name="The Broad Institute Genome Sequencing Platform"/>
            <consortium name="Broad Institute Microbial Sequencing Center."/>
            <person name="Champion M."/>
            <person name="Cuomo C."/>
            <person name="Ma L.-J."/>
            <person name="Henn M.R."/>
            <person name="Klein B."/>
            <person name="Goldman B."/>
            <person name="Young S."/>
            <person name="Kodira C.D."/>
            <person name="Zeng Q."/>
            <person name="Koehrsen M."/>
            <person name="Alvarado L."/>
            <person name="Berlin A.M."/>
            <person name="Heiman D.I."/>
            <person name="Hepburn T.A."/>
            <person name="Saif S."/>
            <person name="Shea T.D."/>
            <person name="Shenoy N."/>
            <person name="Sykes S."/>
            <person name="Galagan J."/>
            <person name="Nusbaum C."/>
            <person name="Birren B."/>
        </authorList>
    </citation>
    <scope>NUCLEOTIDE SEQUENCE</scope>
    <source>
        <strain evidence="1">SLH14081</strain>
    </source>
</reference>
<accession>A0A179UD84</accession>
<keyword evidence="2" id="KW-1185">Reference proteome</keyword>
<dbReference type="STRING" id="559298.A0A179UD84"/>
<dbReference type="RefSeq" id="XP_031576487.1">
    <property type="nucleotide sequence ID" value="XM_031720348.1"/>
</dbReference>
<gene>
    <name evidence="1" type="ORF">BDBG_01471</name>
</gene>
<protein>
    <recommendedName>
        <fullName evidence="3">F-box domain-containing protein</fullName>
    </recommendedName>
</protein>
<organism evidence="1 2">
    <name type="scientific">Blastomyces gilchristii (strain SLH14081)</name>
    <name type="common">Blastomyces dermatitidis</name>
    <dbReference type="NCBI Taxonomy" id="559298"/>
    <lineage>
        <taxon>Eukaryota</taxon>
        <taxon>Fungi</taxon>
        <taxon>Dikarya</taxon>
        <taxon>Ascomycota</taxon>
        <taxon>Pezizomycotina</taxon>
        <taxon>Eurotiomycetes</taxon>
        <taxon>Eurotiomycetidae</taxon>
        <taxon>Onygenales</taxon>
        <taxon>Ajellomycetaceae</taxon>
        <taxon>Blastomyces</taxon>
    </lineage>
</organism>
<dbReference type="KEGG" id="bgh:BDBG_01471"/>
<dbReference type="Proteomes" id="UP000002038">
    <property type="component" value="Unassembled WGS sequence"/>
</dbReference>
<name>A0A179UD84_BLAGS</name>
<sequence>MLPTSWQTPRQQGIYVVVYRGRYYVQKISANSDSAYSPDILCTIPANKVEYIIWLKERRQEYAAKEKLLEDFVFTLDSSQPRGAEYVKRKLREVGLYLLPSPLPPKRCGNYSALFTVDLDMQVVSFGRTIHLSLTNFPKDRDKFFAAPSAPSFRWPCLPIAAHYLIPFPSTVPVALECDLGKYETQYRTIPLSPSRWLSTDLDSFCPFHDLAFSKFKRVYSQLISQEYTRWSPLNFMFRELGYAIISFASGRVYFRIGESTDHYPVNEASWPSELAFGYHLARHLPGSAPEETIYWFDNVLVSLVPEVPQQRHIYVDKTVSFGLQQGKLAFQAILLSLSTVILIDVEDVHGIPVVKYTEPLELFENCKGPAISSPESPIHTSLGKLQISPPLLKSKESFRALSNFFTTATLRRLKPHGPETQGRLPNELYYMILDYTDNTTFLTCARVSYLFRTYCLSKIRLCEKNRNNNRDSDIYDTSSPIDTYSYQITQISSPLCLTVQNRASGEYIKWCPSKKSPPSWSPEPENELCLVPMFGEPNRLSESQQALNIFWKADDS</sequence>
<dbReference type="OrthoDB" id="3938867at2759"/>
<dbReference type="GeneID" id="8507541"/>
<evidence type="ECO:0008006" key="3">
    <source>
        <dbReference type="Google" id="ProtNLM"/>
    </source>
</evidence>
<dbReference type="AlphaFoldDB" id="A0A179UD84"/>
<reference evidence="2" key="2">
    <citation type="journal article" date="2015" name="PLoS Genet.">
        <title>The dynamic genome and transcriptome of the human fungal pathogen Blastomyces and close relative Emmonsia.</title>
        <authorList>
            <person name="Munoz J.F."/>
            <person name="Gauthier G.M."/>
            <person name="Desjardins C.A."/>
            <person name="Gallo J.E."/>
            <person name="Holder J."/>
            <person name="Sullivan T.D."/>
            <person name="Marty A.J."/>
            <person name="Carmen J.C."/>
            <person name="Chen Z."/>
            <person name="Ding L."/>
            <person name="Gujja S."/>
            <person name="Magrini V."/>
            <person name="Misas E."/>
            <person name="Mitreva M."/>
            <person name="Priest M."/>
            <person name="Saif S."/>
            <person name="Whiston E.A."/>
            <person name="Young S."/>
            <person name="Zeng Q."/>
            <person name="Goldman W.E."/>
            <person name="Mardis E.R."/>
            <person name="Taylor J.W."/>
            <person name="McEwen J.G."/>
            <person name="Clay O.K."/>
            <person name="Klein B.S."/>
            <person name="Cuomo C.A."/>
        </authorList>
    </citation>
    <scope>NUCLEOTIDE SEQUENCE [LARGE SCALE GENOMIC DNA]</scope>
    <source>
        <strain evidence="2">SLH14081</strain>
    </source>
</reference>